<dbReference type="EMBL" id="JAOYFB010000040">
    <property type="protein sequence ID" value="KAK4036787.1"/>
    <property type="molecule type" value="Genomic_DNA"/>
</dbReference>
<comment type="caution">
    <text evidence="2">The sequence shown here is derived from an EMBL/GenBank/DDBJ whole genome shotgun (WGS) entry which is preliminary data.</text>
</comment>
<keyword evidence="3" id="KW-1185">Reference proteome</keyword>
<name>A0ABR0B528_9CRUS</name>
<reference evidence="2 3" key="1">
    <citation type="journal article" date="2023" name="Nucleic Acids Res.">
        <title>The hologenome of Daphnia magna reveals possible DNA methylation and microbiome-mediated evolution of the host genome.</title>
        <authorList>
            <person name="Chaturvedi A."/>
            <person name="Li X."/>
            <person name="Dhandapani V."/>
            <person name="Marshall H."/>
            <person name="Kissane S."/>
            <person name="Cuenca-Cambronero M."/>
            <person name="Asole G."/>
            <person name="Calvet F."/>
            <person name="Ruiz-Romero M."/>
            <person name="Marangio P."/>
            <person name="Guigo R."/>
            <person name="Rago D."/>
            <person name="Mirbahai L."/>
            <person name="Eastwood N."/>
            <person name="Colbourne J.K."/>
            <person name="Zhou J."/>
            <person name="Mallon E."/>
            <person name="Orsini L."/>
        </authorList>
    </citation>
    <scope>NUCLEOTIDE SEQUENCE [LARGE SCALE GENOMIC DNA]</scope>
    <source>
        <strain evidence="2">LRV0_1</strain>
    </source>
</reference>
<evidence type="ECO:0000313" key="2">
    <source>
        <dbReference type="EMBL" id="KAK4036787.1"/>
    </source>
</evidence>
<sequence>MWGGRLYTLAHAHALIGVNTFQATLVKCRVPFLSFASPTLITGLRTQNFSMKKGAISLLAEPLVYIFERKERTKSSSDRSIVTGRYKKDSDD</sequence>
<protein>
    <submittedName>
        <fullName evidence="2">Uncharacterized protein</fullName>
    </submittedName>
</protein>
<organism evidence="2 3">
    <name type="scientific">Daphnia magna</name>
    <dbReference type="NCBI Taxonomy" id="35525"/>
    <lineage>
        <taxon>Eukaryota</taxon>
        <taxon>Metazoa</taxon>
        <taxon>Ecdysozoa</taxon>
        <taxon>Arthropoda</taxon>
        <taxon>Crustacea</taxon>
        <taxon>Branchiopoda</taxon>
        <taxon>Diplostraca</taxon>
        <taxon>Cladocera</taxon>
        <taxon>Anomopoda</taxon>
        <taxon>Daphniidae</taxon>
        <taxon>Daphnia</taxon>
    </lineage>
</organism>
<proteinExistence type="predicted"/>
<evidence type="ECO:0000256" key="1">
    <source>
        <dbReference type="SAM" id="MobiDB-lite"/>
    </source>
</evidence>
<evidence type="ECO:0000313" key="3">
    <source>
        <dbReference type="Proteomes" id="UP001234178"/>
    </source>
</evidence>
<feature type="region of interest" description="Disordered" evidence="1">
    <location>
        <begin position="72"/>
        <end position="92"/>
    </location>
</feature>
<accession>A0ABR0B528</accession>
<dbReference type="Proteomes" id="UP001234178">
    <property type="component" value="Unassembled WGS sequence"/>
</dbReference>
<gene>
    <name evidence="2" type="ORF">OUZ56_028825</name>
</gene>